<dbReference type="SMART" id="SM00220">
    <property type="entry name" value="S_TKc"/>
    <property type="match status" value="1"/>
</dbReference>
<dbReference type="GO" id="GO:0005524">
    <property type="term" value="F:ATP binding"/>
    <property type="evidence" value="ECO:0007669"/>
    <property type="project" value="UniProtKB-UniRule"/>
</dbReference>
<dbReference type="Proteomes" id="UP000502035">
    <property type="component" value="Chromosome"/>
</dbReference>
<dbReference type="EC" id="2.7.11.1" evidence="1"/>
<keyword evidence="3" id="KW-0808">Transferase</keyword>
<evidence type="ECO:0000256" key="4">
    <source>
        <dbReference type="ARBA" id="ARBA00022737"/>
    </source>
</evidence>
<evidence type="ECO:0000259" key="13">
    <source>
        <dbReference type="PROSITE" id="PS50011"/>
    </source>
</evidence>
<keyword evidence="5 10" id="KW-0547">Nucleotide-binding</keyword>
<evidence type="ECO:0000313" key="15">
    <source>
        <dbReference type="EMBL" id="QIK76366.1"/>
    </source>
</evidence>
<feature type="compositionally biased region" description="Gly residues" evidence="11">
    <location>
        <begin position="419"/>
        <end position="441"/>
    </location>
</feature>
<dbReference type="Gene3D" id="1.10.510.10">
    <property type="entry name" value="Transferase(Phosphotransferase) domain 1"/>
    <property type="match status" value="1"/>
</dbReference>
<feature type="domain" description="PASTA" evidence="14">
    <location>
        <begin position="326"/>
        <end position="392"/>
    </location>
</feature>
<evidence type="ECO:0000256" key="8">
    <source>
        <dbReference type="ARBA" id="ARBA00047899"/>
    </source>
</evidence>
<dbReference type="InterPro" id="IPR000719">
    <property type="entry name" value="Prot_kinase_dom"/>
</dbReference>
<evidence type="ECO:0000256" key="1">
    <source>
        <dbReference type="ARBA" id="ARBA00012513"/>
    </source>
</evidence>
<dbReference type="CDD" id="cd14014">
    <property type="entry name" value="STKc_PknB_like"/>
    <property type="match status" value="1"/>
</dbReference>
<evidence type="ECO:0000256" key="5">
    <source>
        <dbReference type="ARBA" id="ARBA00022741"/>
    </source>
</evidence>
<dbReference type="PROSITE" id="PS51178">
    <property type="entry name" value="PASTA"/>
    <property type="match status" value="1"/>
</dbReference>
<organism evidence="15 16">
    <name type="scientific">Nocardioides piscis</name>
    <dbReference type="NCBI Taxonomy" id="2714938"/>
    <lineage>
        <taxon>Bacteria</taxon>
        <taxon>Bacillati</taxon>
        <taxon>Actinomycetota</taxon>
        <taxon>Actinomycetes</taxon>
        <taxon>Propionibacteriales</taxon>
        <taxon>Nocardioidaceae</taxon>
        <taxon>Nocardioides</taxon>
    </lineage>
</organism>
<keyword evidence="12" id="KW-0812">Transmembrane</keyword>
<evidence type="ECO:0000256" key="10">
    <source>
        <dbReference type="PROSITE-ProRule" id="PRU10141"/>
    </source>
</evidence>
<gene>
    <name evidence="15" type="ORF">G7071_13995</name>
</gene>
<keyword evidence="12" id="KW-1133">Transmembrane helix</keyword>
<comment type="catalytic activity">
    <reaction evidence="8">
        <text>L-threonyl-[protein] + ATP = O-phospho-L-threonyl-[protein] + ADP + H(+)</text>
        <dbReference type="Rhea" id="RHEA:46608"/>
        <dbReference type="Rhea" id="RHEA-COMP:11060"/>
        <dbReference type="Rhea" id="RHEA-COMP:11605"/>
        <dbReference type="ChEBI" id="CHEBI:15378"/>
        <dbReference type="ChEBI" id="CHEBI:30013"/>
        <dbReference type="ChEBI" id="CHEBI:30616"/>
        <dbReference type="ChEBI" id="CHEBI:61977"/>
        <dbReference type="ChEBI" id="CHEBI:456216"/>
        <dbReference type="EC" id="2.7.11.1"/>
    </reaction>
</comment>
<dbReference type="Gene3D" id="3.30.10.20">
    <property type="match status" value="1"/>
</dbReference>
<evidence type="ECO:0000256" key="9">
    <source>
        <dbReference type="ARBA" id="ARBA00048679"/>
    </source>
</evidence>
<dbReference type="Gene3D" id="3.30.200.20">
    <property type="entry name" value="Phosphorylase Kinase, domain 1"/>
    <property type="match status" value="1"/>
</dbReference>
<sequence>MRAGDTFDERYELVEILGSGGTGAVWRARDKVLGREVALKTLRADSPDVETMRARRRAEAQVAGSLAHPGIGSVYDYGETSTGPYIVMAVVPGVPLSAVLREERKLSPERVMSIVAQVATALDAAHRAGIVHRDLKPANVMLDENDRAILLDFGIARSSDHEPLTLTGTLVGTVDYISPEQTAGRSATSRSDLYSLGMLAYESLTGLKPFRRESQVATALAHLQEEAPPLPPEIPEGVRLLVERLMAKDPDHRPESAAQVAALARAALQDPSDATEALAVLAPLPRAQPAARQRSRVGRRRVVLLGAPLVLAILTFFTFQAVGDTADRTRRVVDVVGLAAAQATDRLEAQGFVVRREPLRGVKAPRGEVMDQRPAAGARLEPGSVVTLGVAAAAPRPVAPPTTTPSPTAVVTPSPTPVTGGGGGAGTGAGSGGNGSSGGGDKSSQGGPKKSGAPGKSTGRGKGRKK</sequence>
<dbReference type="InterPro" id="IPR011009">
    <property type="entry name" value="Kinase-like_dom_sf"/>
</dbReference>
<accession>A0A6G7YI66</accession>
<proteinExistence type="predicted"/>
<feature type="transmembrane region" description="Helical" evidence="12">
    <location>
        <begin position="302"/>
        <end position="322"/>
    </location>
</feature>
<dbReference type="RefSeq" id="WP_166319739.1">
    <property type="nucleotide sequence ID" value="NZ_CP049866.1"/>
</dbReference>
<dbReference type="PROSITE" id="PS00108">
    <property type="entry name" value="PROTEIN_KINASE_ST"/>
    <property type="match status" value="1"/>
</dbReference>
<keyword evidence="16" id="KW-1185">Reference proteome</keyword>
<keyword evidence="2 15" id="KW-0723">Serine/threonine-protein kinase</keyword>
<name>A0A6G7YI66_9ACTN</name>
<keyword evidence="12" id="KW-0472">Membrane</keyword>
<dbReference type="CDD" id="cd06577">
    <property type="entry name" value="PASTA_pknB"/>
    <property type="match status" value="1"/>
</dbReference>
<dbReference type="Pfam" id="PF00069">
    <property type="entry name" value="Pkinase"/>
    <property type="match status" value="1"/>
</dbReference>
<evidence type="ECO:0000256" key="11">
    <source>
        <dbReference type="SAM" id="MobiDB-lite"/>
    </source>
</evidence>
<keyword evidence="6 15" id="KW-0418">Kinase</keyword>
<evidence type="ECO:0000256" key="3">
    <source>
        <dbReference type="ARBA" id="ARBA00022679"/>
    </source>
</evidence>
<keyword evidence="7 10" id="KW-0067">ATP-binding</keyword>
<evidence type="ECO:0000256" key="7">
    <source>
        <dbReference type="ARBA" id="ARBA00022840"/>
    </source>
</evidence>
<feature type="compositionally biased region" description="Low complexity" evidence="11">
    <location>
        <begin position="442"/>
        <end position="457"/>
    </location>
</feature>
<feature type="domain" description="Protein kinase" evidence="13">
    <location>
        <begin position="11"/>
        <end position="268"/>
    </location>
</feature>
<dbReference type="EMBL" id="CP049866">
    <property type="protein sequence ID" value="QIK76366.1"/>
    <property type="molecule type" value="Genomic_DNA"/>
</dbReference>
<dbReference type="PANTHER" id="PTHR43289">
    <property type="entry name" value="MITOGEN-ACTIVATED PROTEIN KINASE KINASE KINASE 20-RELATED"/>
    <property type="match status" value="1"/>
</dbReference>
<dbReference type="AlphaFoldDB" id="A0A6G7YI66"/>
<dbReference type="InterPro" id="IPR008271">
    <property type="entry name" value="Ser/Thr_kinase_AS"/>
</dbReference>
<dbReference type="InterPro" id="IPR005543">
    <property type="entry name" value="PASTA_dom"/>
</dbReference>
<comment type="catalytic activity">
    <reaction evidence="9">
        <text>L-seryl-[protein] + ATP = O-phospho-L-seryl-[protein] + ADP + H(+)</text>
        <dbReference type="Rhea" id="RHEA:17989"/>
        <dbReference type="Rhea" id="RHEA-COMP:9863"/>
        <dbReference type="Rhea" id="RHEA-COMP:11604"/>
        <dbReference type="ChEBI" id="CHEBI:15378"/>
        <dbReference type="ChEBI" id="CHEBI:29999"/>
        <dbReference type="ChEBI" id="CHEBI:30616"/>
        <dbReference type="ChEBI" id="CHEBI:83421"/>
        <dbReference type="ChEBI" id="CHEBI:456216"/>
        <dbReference type="EC" id="2.7.11.1"/>
    </reaction>
</comment>
<evidence type="ECO:0000313" key="16">
    <source>
        <dbReference type="Proteomes" id="UP000502035"/>
    </source>
</evidence>
<evidence type="ECO:0000256" key="12">
    <source>
        <dbReference type="SAM" id="Phobius"/>
    </source>
</evidence>
<evidence type="ECO:0000256" key="6">
    <source>
        <dbReference type="ARBA" id="ARBA00022777"/>
    </source>
</evidence>
<protein>
    <recommendedName>
        <fullName evidence="1">non-specific serine/threonine protein kinase</fullName>
        <ecNumber evidence="1">2.7.11.1</ecNumber>
    </recommendedName>
</protein>
<dbReference type="PANTHER" id="PTHR43289:SF6">
    <property type="entry name" value="SERINE_THREONINE-PROTEIN KINASE NEKL-3"/>
    <property type="match status" value="1"/>
</dbReference>
<dbReference type="SUPFAM" id="SSF56112">
    <property type="entry name" value="Protein kinase-like (PK-like)"/>
    <property type="match status" value="1"/>
</dbReference>
<evidence type="ECO:0000259" key="14">
    <source>
        <dbReference type="PROSITE" id="PS51178"/>
    </source>
</evidence>
<dbReference type="KEGG" id="npi:G7071_13995"/>
<dbReference type="PROSITE" id="PS50011">
    <property type="entry name" value="PROTEIN_KINASE_DOM"/>
    <property type="match status" value="1"/>
</dbReference>
<dbReference type="FunFam" id="1.10.510.10:FF:000021">
    <property type="entry name" value="Serine/threonine protein kinase"/>
    <property type="match status" value="1"/>
</dbReference>
<dbReference type="InterPro" id="IPR017441">
    <property type="entry name" value="Protein_kinase_ATP_BS"/>
</dbReference>
<feature type="binding site" evidence="10">
    <location>
        <position position="40"/>
    </location>
    <ligand>
        <name>ATP</name>
        <dbReference type="ChEBI" id="CHEBI:30616"/>
    </ligand>
</feature>
<feature type="region of interest" description="Disordered" evidence="11">
    <location>
        <begin position="395"/>
        <end position="466"/>
    </location>
</feature>
<reference evidence="15 16" key="1">
    <citation type="submission" date="2020-03" db="EMBL/GenBank/DDBJ databases">
        <title>Nocardioides sp. nov., isolated from fish.</title>
        <authorList>
            <person name="Hyun D.-W."/>
            <person name="Bae J.-W."/>
        </authorList>
    </citation>
    <scope>NUCLEOTIDE SEQUENCE [LARGE SCALE GENOMIC DNA]</scope>
    <source>
        <strain evidence="15 16">HDW12A</strain>
    </source>
</reference>
<dbReference type="SMART" id="SM00740">
    <property type="entry name" value="PASTA"/>
    <property type="match status" value="1"/>
</dbReference>
<dbReference type="PROSITE" id="PS00107">
    <property type="entry name" value="PROTEIN_KINASE_ATP"/>
    <property type="match status" value="1"/>
</dbReference>
<dbReference type="Pfam" id="PF03793">
    <property type="entry name" value="PASTA"/>
    <property type="match status" value="1"/>
</dbReference>
<keyword evidence="4" id="KW-0677">Repeat</keyword>
<dbReference type="GO" id="GO:0004674">
    <property type="term" value="F:protein serine/threonine kinase activity"/>
    <property type="evidence" value="ECO:0007669"/>
    <property type="project" value="UniProtKB-KW"/>
</dbReference>
<evidence type="ECO:0000256" key="2">
    <source>
        <dbReference type="ARBA" id="ARBA00022527"/>
    </source>
</evidence>